<sequence>MGKVHGSLARAGKVKSQTPKVEKQEKKKTPKGRAKKRITYTRRFVNVTMTGGKRKLPRAGGQGTPKAPSATNPLPMQALRPVLLRRATRAFPTKGIARPSRAGCWLSGRRAQHDHHGPHKEYFQTPGQMPVPDSTPYTPGQPYTPRIQTVTTPESRAGGISLLTSFSRSVIWAVLFASLGVTAGTALITWEYLQPPFEPGSPAEQELYDEILDAMELHPLVDSLRQANWIEDNYYAAAHGGSLGDGGGFQNRGLHLVAETLQGTQGVSMKTFKHPTQEFTIMVCFLGFGVEGWPDTIHGGMILTMIEEGIQRQIHNFYDNYGSREQQSISIDFKRPMRPGEIYAVVVPPAQLEPDSETMNLQMMPMVVRIEAPPRITPELLTIELPSIDELHAVANVQVRLVPNKNEEGSAELEGVAASKKTD</sequence>
<feature type="region of interest" description="Disordered" evidence="4">
    <location>
        <begin position="49"/>
        <end position="74"/>
    </location>
</feature>
<name>A0A178D7T5_9EURO</name>
<organism evidence="5 6">
    <name type="scientific">Fonsecaea nubica</name>
    <dbReference type="NCBI Taxonomy" id="856822"/>
    <lineage>
        <taxon>Eukaryota</taxon>
        <taxon>Fungi</taxon>
        <taxon>Dikarya</taxon>
        <taxon>Ascomycota</taxon>
        <taxon>Pezizomycotina</taxon>
        <taxon>Eurotiomycetes</taxon>
        <taxon>Chaetothyriomycetidae</taxon>
        <taxon>Chaetothyriales</taxon>
        <taxon>Herpotrichiellaceae</taxon>
        <taxon>Fonsecaea</taxon>
    </lineage>
</organism>
<feature type="region of interest" description="Disordered" evidence="4">
    <location>
        <begin position="1"/>
        <end position="35"/>
    </location>
</feature>
<keyword evidence="2" id="KW-0689">Ribosomal protein</keyword>
<evidence type="ECO:0000256" key="2">
    <source>
        <dbReference type="ARBA" id="ARBA00022980"/>
    </source>
</evidence>
<dbReference type="Pfam" id="PF04758">
    <property type="entry name" value="Ribosomal_S30"/>
    <property type="match status" value="1"/>
</dbReference>
<evidence type="ECO:0000256" key="1">
    <source>
        <dbReference type="ARBA" id="ARBA00008450"/>
    </source>
</evidence>
<dbReference type="InterPro" id="IPR029069">
    <property type="entry name" value="HotDog_dom_sf"/>
</dbReference>
<comment type="caution">
    <text evidence="5">The sequence shown here is derived from an EMBL/GenBank/DDBJ whole genome shotgun (WGS) entry which is preliminary data.</text>
</comment>
<evidence type="ECO:0000256" key="4">
    <source>
        <dbReference type="SAM" id="MobiDB-lite"/>
    </source>
</evidence>
<dbReference type="EMBL" id="LVCJ01000013">
    <property type="protein sequence ID" value="OAL37806.1"/>
    <property type="molecule type" value="Genomic_DNA"/>
</dbReference>
<dbReference type="RefSeq" id="XP_022502818.1">
    <property type="nucleotide sequence ID" value="XM_022641287.1"/>
</dbReference>
<dbReference type="GeneID" id="34586406"/>
<accession>A0A178D7T5</accession>
<evidence type="ECO:0000313" key="5">
    <source>
        <dbReference type="EMBL" id="OAL37806.1"/>
    </source>
</evidence>
<proteinExistence type="inferred from homology"/>
<dbReference type="AlphaFoldDB" id="A0A178D7T5"/>
<gene>
    <name evidence="5" type="ORF">AYO20_02983</name>
</gene>
<dbReference type="OrthoDB" id="506431at2759"/>
<dbReference type="Gene3D" id="3.10.129.10">
    <property type="entry name" value="Hotdog Thioesterase"/>
    <property type="match status" value="1"/>
</dbReference>
<reference evidence="5 6" key="1">
    <citation type="submission" date="2016-03" db="EMBL/GenBank/DDBJ databases">
        <title>The draft genome sequence of Fonsecaea nubica causative agent of cutaneous subcutaneous infection in human host.</title>
        <authorList>
            <person name="Costa F."/>
            <person name="Sybren D.H."/>
            <person name="Raittz R.T."/>
            <person name="Weiss V.A."/>
            <person name="Leao A.C."/>
            <person name="Gomes R."/>
            <person name="De Souza E.M."/>
            <person name="Pedrosa F.O."/>
            <person name="Steffens M.B."/>
            <person name="Bombassaro A."/>
            <person name="Tadra-Sfeir M.Z."/>
            <person name="Moreno L.F."/>
            <person name="Najafzadeh M.J."/>
            <person name="Felipe M.S."/>
            <person name="Teixeira M."/>
            <person name="Sun J."/>
            <person name="Xi L."/>
            <person name="Castro M.A."/>
            <person name="Vicente V.A."/>
        </authorList>
    </citation>
    <scope>NUCLEOTIDE SEQUENCE [LARGE SCALE GENOMIC DNA]</scope>
    <source>
        <strain evidence="5 6">CBS 269.64</strain>
    </source>
</reference>
<dbReference type="PANTHER" id="PTHR12650">
    <property type="entry name" value="40S RIBOSOMAL PROTEIN S30/UBIQUITIN-LIKE PROTEIN FUBI"/>
    <property type="match status" value="1"/>
</dbReference>
<comment type="similarity">
    <text evidence="1">Belongs to the eukaryotic ribosomal protein eS30 family.</text>
</comment>
<evidence type="ECO:0000313" key="6">
    <source>
        <dbReference type="Proteomes" id="UP000185904"/>
    </source>
</evidence>
<dbReference type="InterPro" id="IPR006846">
    <property type="entry name" value="Ribosomal_eS30"/>
</dbReference>
<dbReference type="GO" id="GO:0003735">
    <property type="term" value="F:structural constituent of ribosome"/>
    <property type="evidence" value="ECO:0007669"/>
    <property type="project" value="InterPro"/>
</dbReference>
<dbReference type="GO" id="GO:0022627">
    <property type="term" value="C:cytosolic small ribosomal subunit"/>
    <property type="evidence" value="ECO:0007669"/>
    <property type="project" value="TreeGrafter"/>
</dbReference>
<evidence type="ECO:0000256" key="3">
    <source>
        <dbReference type="ARBA" id="ARBA00023274"/>
    </source>
</evidence>
<keyword evidence="6" id="KW-1185">Reference proteome</keyword>
<dbReference type="PANTHER" id="PTHR12650:SF15">
    <property type="entry name" value="RIBOSOMAL PROTEIN S30, ISOFORM A"/>
    <property type="match status" value="1"/>
</dbReference>
<keyword evidence="3" id="KW-0687">Ribonucleoprotein</keyword>
<dbReference type="GO" id="GO:0006412">
    <property type="term" value="P:translation"/>
    <property type="evidence" value="ECO:0007669"/>
    <property type="project" value="InterPro"/>
</dbReference>
<evidence type="ECO:0008006" key="7">
    <source>
        <dbReference type="Google" id="ProtNLM"/>
    </source>
</evidence>
<dbReference type="Proteomes" id="UP000185904">
    <property type="component" value="Unassembled WGS sequence"/>
</dbReference>
<dbReference type="SUPFAM" id="SSF54637">
    <property type="entry name" value="Thioesterase/thiol ester dehydrase-isomerase"/>
    <property type="match status" value="1"/>
</dbReference>
<protein>
    <recommendedName>
        <fullName evidence="7">40S ribosomal protein S30</fullName>
    </recommendedName>
</protein>